<dbReference type="STRING" id="51642.NSMM_330072"/>
<name>A0A1G5SD29_9PROT</name>
<gene>
    <name evidence="1" type="ORF">NSMM_330072</name>
</gene>
<evidence type="ECO:0000313" key="1">
    <source>
        <dbReference type="EMBL" id="SCZ85052.1"/>
    </source>
</evidence>
<organism evidence="1 2">
    <name type="scientific">Nitrosomonas mobilis</name>
    <dbReference type="NCBI Taxonomy" id="51642"/>
    <lineage>
        <taxon>Bacteria</taxon>
        <taxon>Pseudomonadati</taxon>
        <taxon>Pseudomonadota</taxon>
        <taxon>Betaproteobacteria</taxon>
        <taxon>Nitrosomonadales</taxon>
        <taxon>Nitrosomonadaceae</taxon>
        <taxon>Nitrosomonas</taxon>
    </lineage>
</organism>
<keyword evidence="2" id="KW-1185">Reference proteome</keyword>
<dbReference type="RefSeq" id="WP_090285011.1">
    <property type="nucleotide sequence ID" value="NZ_FMWO01000040.1"/>
</dbReference>
<proteinExistence type="predicted"/>
<dbReference type="AlphaFoldDB" id="A0A1G5SD29"/>
<dbReference type="EMBL" id="FMWO01000040">
    <property type="protein sequence ID" value="SCZ85052.1"/>
    <property type="molecule type" value="Genomic_DNA"/>
</dbReference>
<accession>A0A1G5SD29</accession>
<protein>
    <submittedName>
        <fullName evidence="1">Uncharacterized protein</fullName>
    </submittedName>
</protein>
<dbReference type="Proteomes" id="UP000198729">
    <property type="component" value="Unassembled WGS sequence"/>
</dbReference>
<reference evidence="1 2" key="1">
    <citation type="submission" date="2016-10" db="EMBL/GenBank/DDBJ databases">
        <authorList>
            <person name="de Groot N.N."/>
        </authorList>
    </citation>
    <scope>NUCLEOTIDE SEQUENCE [LARGE SCALE GENOMIC DNA]</scope>
    <source>
        <strain evidence="1">1</strain>
    </source>
</reference>
<evidence type="ECO:0000313" key="2">
    <source>
        <dbReference type="Proteomes" id="UP000198729"/>
    </source>
</evidence>
<sequence>MSDAPFQFANYLTVFVDLLGHRNLYQKIADIPEDGSTELPEFAASQLEKHHNAGNSKLAIRYLLLSSYLNESGPVPSSEK</sequence>